<dbReference type="Proteomes" id="UP001159427">
    <property type="component" value="Unassembled WGS sequence"/>
</dbReference>
<dbReference type="EMBL" id="CALNXI010000234">
    <property type="protein sequence ID" value="CAH3022805.1"/>
    <property type="molecule type" value="Genomic_DNA"/>
</dbReference>
<evidence type="ECO:0000313" key="1">
    <source>
        <dbReference type="EMBL" id="CAH3022805.1"/>
    </source>
</evidence>
<gene>
    <name evidence="1" type="ORF">PEVE_00016913</name>
</gene>
<name>A0ABN8LZR5_9CNID</name>
<organism evidence="1 2">
    <name type="scientific">Porites evermanni</name>
    <dbReference type="NCBI Taxonomy" id="104178"/>
    <lineage>
        <taxon>Eukaryota</taxon>
        <taxon>Metazoa</taxon>
        <taxon>Cnidaria</taxon>
        <taxon>Anthozoa</taxon>
        <taxon>Hexacorallia</taxon>
        <taxon>Scleractinia</taxon>
        <taxon>Fungiina</taxon>
        <taxon>Poritidae</taxon>
        <taxon>Porites</taxon>
    </lineage>
</organism>
<proteinExistence type="predicted"/>
<keyword evidence="2" id="KW-1185">Reference proteome</keyword>
<sequence>MAASKVKTRSSNLAEDLALSFTKQMEDYIKNSAVLKEAILKAFSAAVEEIIKPLNEEIASLQCEMLKSKLTEDGAKADDKEQYSRRNNIRILGLLKPKERIVTM</sequence>
<comment type="caution">
    <text evidence="1">The sequence shown here is derived from an EMBL/GenBank/DDBJ whole genome shotgun (WGS) entry which is preliminary data.</text>
</comment>
<protein>
    <submittedName>
        <fullName evidence="1">Uncharacterized protein</fullName>
    </submittedName>
</protein>
<evidence type="ECO:0000313" key="2">
    <source>
        <dbReference type="Proteomes" id="UP001159427"/>
    </source>
</evidence>
<reference evidence="1 2" key="1">
    <citation type="submission" date="2022-05" db="EMBL/GenBank/DDBJ databases">
        <authorList>
            <consortium name="Genoscope - CEA"/>
            <person name="William W."/>
        </authorList>
    </citation>
    <scope>NUCLEOTIDE SEQUENCE [LARGE SCALE GENOMIC DNA]</scope>
</reference>
<accession>A0ABN8LZR5</accession>